<dbReference type="EMBL" id="CAKASE010000074">
    <property type="protein sequence ID" value="CAG9575347.1"/>
    <property type="molecule type" value="Genomic_DNA"/>
</dbReference>
<organism evidence="1 2">
    <name type="scientific">Danaus chrysippus</name>
    <name type="common">African queen</name>
    <dbReference type="NCBI Taxonomy" id="151541"/>
    <lineage>
        <taxon>Eukaryota</taxon>
        <taxon>Metazoa</taxon>
        <taxon>Ecdysozoa</taxon>
        <taxon>Arthropoda</taxon>
        <taxon>Hexapoda</taxon>
        <taxon>Insecta</taxon>
        <taxon>Pterygota</taxon>
        <taxon>Neoptera</taxon>
        <taxon>Endopterygota</taxon>
        <taxon>Lepidoptera</taxon>
        <taxon>Glossata</taxon>
        <taxon>Ditrysia</taxon>
        <taxon>Papilionoidea</taxon>
        <taxon>Nymphalidae</taxon>
        <taxon>Danainae</taxon>
        <taxon>Danaini</taxon>
        <taxon>Danaina</taxon>
        <taxon>Danaus</taxon>
        <taxon>Anosia</taxon>
    </lineage>
</organism>
<protein>
    <submittedName>
        <fullName evidence="1">(African queen) hypothetical protein</fullName>
    </submittedName>
</protein>
<accession>A0A8J2R9G8</accession>
<evidence type="ECO:0000313" key="1">
    <source>
        <dbReference type="EMBL" id="CAG9575347.1"/>
    </source>
</evidence>
<evidence type="ECO:0000313" key="2">
    <source>
        <dbReference type="Proteomes" id="UP000789524"/>
    </source>
</evidence>
<comment type="caution">
    <text evidence="1">The sequence shown here is derived from an EMBL/GenBank/DDBJ whole genome shotgun (WGS) entry which is preliminary data.</text>
</comment>
<name>A0A8J2R9G8_9NEOP</name>
<reference evidence="1" key="1">
    <citation type="submission" date="2021-09" db="EMBL/GenBank/DDBJ databases">
        <authorList>
            <person name="Martin H S."/>
        </authorList>
    </citation>
    <scope>NUCLEOTIDE SEQUENCE</scope>
</reference>
<dbReference type="Proteomes" id="UP000789524">
    <property type="component" value="Unassembled WGS sequence"/>
</dbReference>
<proteinExistence type="predicted"/>
<gene>
    <name evidence="1" type="ORF">DCHRY22_LOCUS11268</name>
</gene>
<keyword evidence="2" id="KW-1185">Reference proteome</keyword>
<dbReference type="AlphaFoldDB" id="A0A8J2R9G8"/>
<sequence>MTCNEVRPRGPAPDLKRVGEALRESKCQVMGAKRGTGGPQHRRPLVCTGPVLGGRLCSDRCAVRVRPLPVLDCERSISVSKLLGTDPVPVSCDLIYYTYYYDKSGILFVFLYS</sequence>